<accession>A0A310SEA1</accession>
<dbReference type="Proteomes" id="UP000250275">
    <property type="component" value="Unassembled WGS sequence"/>
</dbReference>
<reference evidence="1 2" key="1">
    <citation type="submission" date="2015-07" db="EMBL/GenBank/DDBJ databases">
        <title>The genome of Eufriesea mexicana.</title>
        <authorList>
            <person name="Pan H."/>
            <person name="Kapheim K."/>
        </authorList>
    </citation>
    <scope>NUCLEOTIDE SEQUENCE [LARGE SCALE GENOMIC DNA]</scope>
    <source>
        <strain evidence="1">0111107269</strain>
        <tissue evidence="1">Whole body</tissue>
    </source>
</reference>
<proteinExistence type="predicted"/>
<evidence type="ECO:0000313" key="2">
    <source>
        <dbReference type="Proteomes" id="UP000250275"/>
    </source>
</evidence>
<dbReference type="AlphaFoldDB" id="A0A310SEA1"/>
<organism evidence="1 2">
    <name type="scientific">Eufriesea mexicana</name>
    <dbReference type="NCBI Taxonomy" id="516756"/>
    <lineage>
        <taxon>Eukaryota</taxon>
        <taxon>Metazoa</taxon>
        <taxon>Ecdysozoa</taxon>
        <taxon>Arthropoda</taxon>
        <taxon>Hexapoda</taxon>
        <taxon>Insecta</taxon>
        <taxon>Pterygota</taxon>
        <taxon>Neoptera</taxon>
        <taxon>Endopterygota</taxon>
        <taxon>Hymenoptera</taxon>
        <taxon>Apocrita</taxon>
        <taxon>Aculeata</taxon>
        <taxon>Apoidea</taxon>
        <taxon>Anthophila</taxon>
        <taxon>Apidae</taxon>
        <taxon>Eufriesea</taxon>
    </lineage>
</organism>
<sequence>MLLKASLKYQESSLGIEVETQLLKDHFWVIKDHLKSQSLMDCMGTLAWTLTNVLEKQTWPPMNVLKNQTWPPPDVFENPIWPPPNVITNSSLKPGRSHAAQWGNSRRAAEEECSMPVAMVDHVCGDGYVCGYESSSGILAGCRADGDAALTDH</sequence>
<protein>
    <submittedName>
        <fullName evidence="1">Uncharacterized protein</fullName>
    </submittedName>
</protein>
<name>A0A310SEA1_9HYME</name>
<evidence type="ECO:0000313" key="1">
    <source>
        <dbReference type="EMBL" id="OAD56015.1"/>
    </source>
</evidence>
<dbReference type="EMBL" id="KQ762237">
    <property type="protein sequence ID" value="OAD56015.1"/>
    <property type="molecule type" value="Genomic_DNA"/>
</dbReference>
<gene>
    <name evidence="1" type="ORF">WN48_04049</name>
</gene>
<keyword evidence="2" id="KW-1185">Reference proteome</keyword>